<dbReference type="Gene3D" id="3.30.565.10">
    <property type="entry name" value="Histidine kinase-like ATPase, C-terminal domain"/>
    <property type="match status" value="1"/>
</dbReference>
<dbReference type="InterPro" id="IPR050640">
    <property type="entry name" value="Bact_2-comp_sensor_kinase"/>
</dbReference>
<evidence type="ECO:0000256" key="2">
    <source>
        <dbReference type="ARBA" id="ARBA00022475"/>
    </source>
</evidence>
<keyword evidence="3" id="KW-0597">Phosphoprotein</keyword>
<feature type="domain" description="HAMP" evidence="7">
    <location>
        <begin position="300"/>
        <end position="352"/>
    </location>
</feature>
<dbReference type="SUPFAM" id="SSF158472">
    <property type="entry name" value="HAMP domain-like"/>
    <property type="match status" value="1"/>
</dbReference>
<evidence type="ECO:0000256" key="5">
    <source>
        <dbReference type="ARBA" id="ARBA00023136"/>
    </source>
</evidence>
<name>A0A3D9R2T4_9BACL</name>
<dbReference type="PANTHER" id="PTHR34220">
    <property type="entry name" value="SENSOR HISTIDINE KINASE YPDA"/>
    <property type="match status" value="1"/>
</dbReference>
<dbReference type="RefSeq" id="WP_116191348.1">
    <property type="nucleotide sequence ID" value="NZ_QTTN01000033.1"/>
</dbReference>
<keyword evidence="9" id="KW-1185">Reference proteome</keyword>
<dbReference type="GO" id="GO:0005886">
    <property type="term" value="C:plasma membrane"/>
    <property type="evidence" value="ECO:0007669"/>
    <property type="project" value="UniProtKB-SubCell"/>
</dbReference>
<dbReference type="OrthoDB" id="2514948at2"/>
<dbReference type="InterPro" id="IPR003660">
    <property type="entry name" value="HAMP_dom"/>
</dbReference>
<dbReference type="InterPro" id="IPR010559">
    <property type="entry name" value="Sig_transdc_His_kin_internal"/>
</dbReference>
<keyword evidence="5 6" id="KW-0472">Membrane</keyword>
<keyword evidence="2" id="KW-1003">Cell membrane</keyword>
<dbReference type="EMBL" id="QTTN01000033">
    <property type="protein sequence ID" value="REE69580.1"/>
    <property type="molecule type" value="Genomic_DNA"/>
</dbReference>
<dbReference type="Gene3D" id="6.10.340.10">
    <property type="match status" value="1"/>
</dbReference>
<dbReference type="GO" id="GO:0000155">
    <property type="term" value="F:phosphorelay sensor kinase activity"/>
    <property type="evidence" value="ECO:0007669"/>
    <property type="project" value="InterPro"/>
</dbReference>
<proteinExistence type="predicted"/>
<dbReference type="AlphaFoldDB" id="A0A3D9R2T4"/>
<evidence type="ECO:0000256" key="3">
    <source>
        <dbReference type="ARBA" id="ARBA00022553"/>
    </source>
</evidence>
<dbReference type="PANTHER" id="PTHR34220:SF7">
    <property type="entry name" value="SENSOR HISTIDINE KINASE YPDA"/>
    <property type="match status" value="1"/>
</dbReference>
<dbReference type="InterPro" id="IPR036890">
    <property type="entry name" value="HATPase_C_sf"/>
</dbReference>
<sequence>MKWLTTHLLDPIRSRLFYKMLIIYSLLTLIPLIIVSSTFYIRSSHLIEKKAAEEAQQGLSRSAQTFDEVLYAVKSQMLPISENVFIQAMFRNAKKGQVNDALNGSVAQLLQSELATARLKIGDFVGTIYVLDKTHVLYSTDPDKRLLYKDAFWKMPFEFDRMPEWAFFNDDGRMACVVKIFDEGQRPSVDSEIGRLIITLDAAKVQKLFADYNPGTFYITNTDNQIMTSSKLSQIGHLLDIRGPLSDLVVRQKSRYSEFQYVLFANPGTGGLVQKQALFSIGVTLAAWLAITIVTYVILRRITIPIQRLTRLMRAAEREEYQLISGITSKDEVAMLCNSFNSLVARTSHLIETNYKNELMIREAELKAIRMYINPHFLYNTMEYISIMSHTPEKAKHIPQMVQHLSGIFRFSITPGNAFVALATEMEFVRKYLEIHRYRYGDRLSYTIDLPDMYRQIAVPKLLLQPLVENAVVHGIDSLPEGGSIAITVKEEQYELVIEIENSSLAGSSLHETAAGQASGYRHSKGLGSGLENANARLRLHYGNTYGVTLSHREFTTITKVLMPIQIFQENEGG</sequence>
<keyword evidence="6" id="KW-0812">Transmembrane</keyword>
<accession>A0A3D9R2T4</accession>
<dbReference type="CDD" id="cd06225">
    <property type="entry name" value="HAMP"/>
    <property type="match status" value="1"/>
</dbReference>
<gene>
    <name evidence="8" type="ORF">A8990_13345</name>
</gene>
<feature type="transmembrane region" description="Helical" evidence="6">
    <location>
        <begin position="21"/>
        <end position="41"/>
    </location>
</feature>
<evidence type="ECO:0000259" key="7">
    <source>
        <dbReference type="PROSITE" id="PS50885"/>
    </source>
</evidence>
<evidence type="ECO:0000256" key="6">
    <source>
        <dbReference type="SAM" id="Phobius"/>
    </source>
</evidence>
<dbReference type="SUPFAM" id="SSF55874">
    <property type="entry name" value="ATPase domain of HSP90 chaperone/DNA topoisomerase II/histidine kinase"/>
    <property type="match status" value="1"/>
</dbReference>
<feature type="transmembrane region" description="Helical" evidence="6">
    <location>
        <begin position="277"/>
        <end position="299"/>
    </location>
</feature>
<dbReference type="Pfam" id="PF06580">
    <property type="entry name" value="His_kinase"/>
    <property type="match status" value="1"/>
</dbReference>
<reference evidence="8 9" key="1">
    <citation type="submission" date="2018-08" db="EMBL/GenBank/DDBJ databases">
        <title>Genomic Encyclopedia of Type Strains, Phase III (KMG-III): the genomes of soil and plant-associated and newly described type strains.</title>
        <authorList>
            <person name="Whitman W."/>
        </authorList>
    </citation>
    <scope>NUCLEOTIDE SEQUENCE [LARGE SCALE GENOMIC DNA]</scope>
    <source>
        <strain evidence="8 9">CGMCC 1.10966</strain>
    </source>
</reference>
<dbReference type="PROSITE" id="PS50885">
    <property type="entry name" value="HAMP"/>
    <property type="match status" value="1"/>
</dbReference>
<evidence type="ECO:0000313" key="8">
    <source>
        <dbReference type="EMBL" id="REE69580.1"/>
    </source>
</evidence>
<comment type="subcellular location">
    <subcellularLocation>
        <location evidence="1">Cell membrane</location>
        <topology evidence="1">Multi-pass membrane protein</topology>
    </subcellularLocation>
</comment>
<organism evidence="8 9">
    <name type="scientific">Paenibacillus taihuensis</name>
    <dbReference type="NCBI Taxonomy" id="1156355"/>
    <lineage>
        <taxon>Bacteria</taxon>
        <taxon>Bacillati</taxon>
        <taxon>Bacillota</taxon>
        <taxon>Bacilli</taxon>
        <taxon>Bacillales</taxon>
        <taxon>Paenibacillaceae</taxon>
        <taxon>Paenibacillus</taxon>
    </lineage>
</organism>
<keyword evidence="4" id="KW-0808">Transferase</keyword>
<evidence type="ECO:0000256" key="1">
    <source>
        <dbReference type="ARBA" id="ARBA00004651"/>
    </source>
</evidence>
<keyword evidence="6" id="KW-1133">Transmembrane helix</keyword>
<evidence type="ECO:0000313" key="9">
    <source>
        <dbReference type="Proteomes" id="UP000256304"/>
    </source>
</evidence>
<evidence type="ECO:0000256" key="4">
    <source>
        <dbReference type="ARBA" id="ARBA00022679"/>
    </source>
</evidence>
<comment type="caution">
    <text evidence="8">The sequence shown here is derived from an EMBL/GenBank/DDBJ whole genome shotgun (WGS) entry which is preliminary data.</text>
</comment>
<protein>
    <submittedName>
        <fullName evidence="8">Sensor histidine kinase YesM</fullName>
    </submittedName>
</protein>
<dbReference type="Proteomes" id="UP000256304">
    <property type="component" value="Unassembled WGS sequence"/>
</dbReference>
<keyword evidence="8" id="KW-0418">Kinase</keyword>